<dbReference type="Gene3D" id="1.10.1520.10">
    <property type="entry name" value="Ribonuclease III domain"/>
    <property type="match status" value="1"/>
</dbReference>
<dbReference type="Gene3D" id="3.30.160.20">
    <property type="match status" value="1"/>
</dbReference>
<evidence type="ECO:0000256" key="5">
    <source>
        <dbReference type="ARBA" id="ARBA00022759"/>
    </source>
</evidence>
<evidence type="ECO:0000259" key="10">
    <source>
        <dbReference type="PROSITE" id="PS50137"/>
    </source>
</evidence>
<dbReference type="PROSITE" id="PS50142">
    <property type="entry name" value="RNASE_3_2"/>
    <property type="match status" value="1"/>
</dbReference>
<keyword evidence="8" id="KW-0819">tRNA processing</keyword>
<dbReference type="InterPro" id="IPR011907">
    <property type="entry name" value="RNase_III"/>
</dbReference>
<keyword evidence="13" id="KW-1185">Reference proteome</keyword>
<evidence type="ECO:0000313" key="13">
    <source>
        <dbReference type="Proteomes" id="UP001079657"/>
    </source>
</evidence>
<protein>
    <recommendedName>
        <fullName evidence="8">Ribonuclease 3</fullName>
        <ecNumber evidence="8">3.1.26.3</ecNumber>
    </recommendedName>
    <alternativeName>
        <fullName evidence="8">Ribonuclease III</fullName>
        <shortName evidence="8">RNase III</shortName>
    </alternativeName>
</protein>
<dbReference type="SMART" id="SM00535">
    <property type="entry name" value="RIBOc"/>
    <property type="match status" value="1"/>
</dbReference>
<dbReference type="HAMAP" id="MF_00104">
    <property type="entry name" value="RNase_III"/>
    <property type="match status" value="1"/>
</dbReference>
<dbReference type="InterPro" id="IPR014720">
    <property type="entry name" value="dsRBD_dom"/>
</dbReference>
<feature type="domain" description="RNase III" evidence="11">
    <location>
        <begin position="9"/>
        <end position="136"/>
    </location>
</feature>
<dbReference type="PROSITE" id="PS50137">
    <property type="entry name" value="DS_RBD"/>
    <property type="match status" value="1"/>
</dbReference>
<dbReference type="NCBIfam" id="TIGR02191">
    <property type="entry name" value="RNaseIII"/>
    <property type="match status" value="1"/>
</dbReference>
<organism evidence="12 13">
    <name type="scientific">Clostridium ganghwense</name>
    <dbReference type="NCBI Taxonomy" id="312089"/>
    <lineage>
        <taxon>Bacteria</taxon>
        <taxon>Bacillati</taxon>
        <taxon>Bacillota</taxon>
        <taxon>Clostridia</taxon>
        <taxon>Eubacteriales</taxon>
        <taxon>Clostridiaceae</taxon>
        <taxon>Clostridium</taxon>
    </lineage>
</organism>
<dbReference type="Proteomes" id="UP001079657">
    <property type="component" value="Unassembled WGS sequence"/>
</dbReference>
<dbReference type="Pfam" id="PF14622">
    <property type="entry name" value="Ribonucleas_3_3"/>
    <property type="match status" value="1"/>
</dbReference>
<evidence type="ECO:0000256" key="4">
    <source>
        <dbReference type="ARBA" id="ARBA00022722"/>
    </source>
</evidence>
<keyword evidence="4 8" id="KW-0540">Nuclease</keyword>
<evidence type="ECO:0000259" key="11">
    <source>
        <dbReference type="PROSITE" id="PS50142"/>
    </source>
</evidence>
<dbReference type="CDD" id="cd00593">
    <property type="entry name" value="RIBOc"/>
    <property type="match status" value="1"/>
</dbReference>
<reference evidence="12" key="1">
    <citation type="submission" date="2022-12" db="EMBL/GenBank/DDBJ databases">
        <authorList>
            <person name="Wang J."/>
        </authorList>
    </citation>
    <scope>NUCLEOTIDE SEQUENCE</scope>
    <source>
        <strain evidence="12">HY-42-06</strain>
    </source>
</reference>
<dbReference type="EMBL" id="JAPQES010000007">
    <property type="protein sequence ID" value="MCY6372382.1"/>
    <property type="molecule type" value="Genomic_DNA"/>
</dbReference>
<dbReference type="PANTHER" id="PTHR11207:SF0">
    <property type="entry name" value="RIBONUCLEASE 3"/>
    <property type="match status" value="1"/>
</dbReference>
<keyword evidence="3 8" id="KW-0507">mRNA processing</keyword>
<comment type="similarity">
    <text evidence="2">Belongs to the ribonuclease III family.</text>
</comment>
<evidence type="ECO:0000256" key="7">
    <source>
        <dbReference type="ARBA" id="ARBA00022884"/>
    </source>
</evidence>
<comment type="function">
    <text evidence="8">Digests double-stranded RNA. Involved in the processing of primary rRNA transcript to yield the immediate precursors to the large and small rRNAs (23S and 16S). Processes some mRNAs, and tRNAs when they are encoded in the rRNA operon. Processes pre-crRNA and tracrRNA of type II CRISPR loci if present in the organism.</text>
</comment>
<feature type="binding site" evidence="8">
    <location>
        <position position="125"/>
    </location>
    <ligand>
        <name>Mg(2+)</name>
        <dbReference type="ChEBI" id="CHEBI:18420"/>
    </ligand>
</feature>
<evidence type="ECO:0000256" key="6">
    <source>
        <dbReference type="ARBA" id="ARBA00022801"/>
    </source>
</evidence>
<comment type="subunit">
    <text evidence="8">Homodimer.</text>
</comment>
<keyword evidence="8" id="KW-0963">Cytoplasm</keyword>
<dbReference type="SUPFAM" id="SSF54768">
    <property type="entry name" value="dsRNA-binding domain-like"/>
    <property type="match status" value="1"/>
</dbReference>
<sequence length="235" mass="27057">MKENREYILKKLEDKLNIKFKDINLLNTALTHSSCVNENKSIEHNERLEFLGDSILQLCISELLFNKYKDMPEGFLTKKRALIVCGNSLYNVARKWDIGKYINMSKGEEMTGGRTRISILADCVEAIIAAIYLDQGYDSAKSFIIENFKEIIEKAHSNEIIIDYKTKLQETIQKFGEYIIEYNLTGYEGPPHRRKFFTEVLIDSVAKGVGEGYSKKESEQNAAKEALQNLEDKYE</sequence>
<evidence type="ECO:0000256" key="8">
    <source>
        <dbReference type="HAMAP-Rule" id="MF_00104"/>
    </source>
</evidence>
<keyword evidence="8" id="KW-0699">rRNA-binding</keyword>
<accession>A0ABT4CTL2</accession>
<comment type="subcellular location">
    <subcellularLocation>
        <location evidence="8">Cytoplasm</location>
    </subcellularLocation>
</comment>
<keyword evidence="6 8" id="KW-0378">Hydrolase</keyword>
<evidence type="ECO:0000256" key="1">
    <source>
        <dbReference type="ARBA" id="ARBA00000109"/>
    </source>
</evidence>
<comment type="caution">
    <text evidence="12">The sequence shown here is derived from an EMBL/GenBank/DDBJ whole genome shotgun (WGS) entry which is preliminary data.</text>
</comment>
<dbReference type="PANTHER" id="PTHR11207">
    <property type="entry name" value="RIBONUCLEASE III"/>
    <property type="match status" value="1"/>
</dbReference>
<dbReference type="EC" id="3.1.26.3" evidence="8"/>
<dbReference type="RefSeq" id="WP_268051362.1">
    <property type="nucleotide sequence ID" value="NZ_JAPQES010000007.1"/>
</dbReference>
<evidence type="ECO:0000256" key="2">
    <source>
        <dbReference type="ARBA" id="ARBA00010183"/>
    </source>
</evidence>
<name>A0ABT4CTL2_9CLOT</name>
<dbReference type="InterPro" id="IPR000999">
    <property type="entry name" value="RNase_III_dom"/>
</dbReference>
<keyword evidence="8" id="KW-0460">Magnesium</keyword>
<feature type="domain" description="DRBM" evidence="10">
    <location>
        <begin position="163"/>
        <end position="232"/>
    </location>
</feature>
<gene>
    <name evidence="8 12" type="primary">rnc</name>
    <name evidence="12" type="ORF">OXH55_17255</name>
</gene>
<feature type="active site" evidence="8">
    <location>
        <position position="125"/>
    </location>
</feature>
<comment type="catalytic activity">
    <reaction evidence="1 8">
        <text>Endonucleolytic cleavage to 5'-phosphomonoester.</text>
        <dbReference type="EC" id="3.1.26.3"/>
    </reaction>
</comment>
<feature type="region of interest" description="Disordered" evidence="9">
    <location>
        <begin position="213"/>
        <end position="235"/>
    </location>
</feature>
<keyword evidence="5 8" id="KW-0255">Endonuclease</keyword>
<evidence type="ECO:0000313" key="12">
    <source>
        <dbReference type="EMBL" id="MCY6372382.1"/>
    </source>
</evidence>
<comment type="cofactor">
    <cofactor evidence="8">
        <name>Mg(2+)</name>
        <dbReference type="ChEBI" id="CHEBI:18420"/>
    </cofactor>
</comment>
<dbReference type="InterPro" id="IPR036389">
    <property type="entry name" value="RNase_III_sf"/>
</dbReference>
<keyword evidence="8" id="KW-0479">Metal-binding</keyword>
<dbReference type="GO" id="GO:0004525">
    <property type="term" value="F:ribonuclease III activity"/>
    <property type="evidence" value="ECO:0007669"/>
    <property type="project" value="UniProtKB-EC"/>
</dbReference>
<dbReference type="SMART" id="SM00358">
    <property type="entry name" value="DSRM"/>
    <property type="match status" value="1"/>
</dbReference>
<feature type="binding site" evidence="8">
    <location>
        <position position="122"/>
    </location>
    <ligand>
        <name>Mg(2+)</name>
        <dbReference type="ChEBI" id="CHEBI:18420"/>
    </ligand>
</feature>
<keyword evidence="7 8" id="KW-0694">RNA-binding</keyword>
<feature type="binding site" evidence="8">
    <location>
        <position position="49"/>
    </location>
    <ligand>
        <name>Mg(2+)</name>
        <dbReference type="ChEBI" id="CHEBI:18420"/>
    </ligand>
</feature>
<evidence type="ECO:0000256" key="3">
    <source>
        <dbReference type="ARBA" id="ARBA00022664"/>
    </source>
</evidence>
<keyword evidence="8" id="KW-0698">rRNA processing</keyword>
<proteinExistence type="inferred from homology"/>
<evidence type="ECO:0000256" key="9">
    <source>
        <dbReference type="SAM" id="MobiDB-lite"/>
    </source>
</evidence>
<dbReference type="Pfam" id="PF00035">
    <property type="entry name" value="dsrm"/>
    <property type="match status" value="1"/>
</dbReference>
<feature type="active site" evidence="8">
    <location>
        <position position="53"/>
    </location>
</feature>
<dbReference type="PROSITE" id="PS00517">
    <property type="entry name" value="RNASE_3_1"/>
    <property type="match status" value="1"/>
</dbReference>
<dbReference type="CDD" id="cd10845">
    <property type="entry name" value="DSRM_RNAse_III_family"/>
    <property type="match status" value="1"/>
</dbReference>
<dbReference type="SUPFAM" id="SSF69065">
    <property type="entry name" value="RNase III domain-like"/>
    <property type="match status" value="1"/>
</dbReference>